<dbReference type="AlphaFoldDB" id="A0A382R5I6"/>
<dbReference type="PANTHER" id="PTHR34847:SF1">
    <property type="entry name" value="NODULATION PROTEIN U"/>
    <property type="match status" value="1"/>
</dbReference>
<dbReference type="InterPro" id="IPR043129">
    <property type="entry name" value="ATPase_NBD"/>
</dbReference>
<reference evidence="2" key="1">
    <citation type="submission" date="2018-05" db="EMBL/GenBank/DDBJ databases">
        <authorList>
            <person name="Lanie J.A."/>
            <person name="Ng W.-L."/>
            <person name="Kazmierczak K.M."/>
            <person name="Andrzejewski T.M."/>
            <person name="Davidsen T.M."/>
            <person name="Wayne K.J."/>
            <person name="Tettelin H."/>
            <person name="Glass J.I."/>
            <person name="Rusch D."/>
            <person name="Podicherti R."/>
            <person name="Tsui H.-C.T."/>
            <person name="Winkler M.E."/>
        </authorList>
    </citation>
    <scope>NUCLEOTIDE SEQUENCE</scope>
</reference>
<dbReference type="CDD" id="cd24098">
    <property type="entry name" value="ASKHA_NBD_TobZ_N"/>
    <property type="match status" value="1"/>
</dbReference>
<name>A0A382R5I6_9ZZZZ</name>
<feature type="non-terminal residue" evidence="2">
    <location>
        <position position="224"/>
    </location>
</feature>
<feature type="domain" description="Carbamoyltransferase" evidence="1">
    <location>
        <begin position="7"/>
        <end position="79"/>
    </location>
</feature>
<protein>
    <recommendedName>
        <fullName evidence="1">Carbamoyltransferase domain-containing protein</fullName>
    </recommendedName>
</protein>
<dbReference type="SUPFAM" id="SSF53067">
    <property type="entry name" value="Actin-like ATPase domain"/>
    <property type="match status" value="1"/>
</dbReference>
<evidence type="ECO:0000259" key="1">
    <source>
        <dbReference type="Pfam" id="PF02543"/>
    </source>
</evidence>
<proteinExistence type="predicted"/>
<dbReference type="Pfam" id="PF02543">
    <property type="entry name" value="Carbam_trans_N"/>
    <property type="match status" value="2"/>
</dbReference>
<organism evidence="2">
    <name type="scientific">marine metagenome</name>
    <dbReference type="NCBI Taxonomy" id="408172"/>
    <lineage>
        <taxon>unclassified sequences</taxon>
        <taxon>metagenomes</taxon>
        <taxon>ecological metagenomes</taxon>
    </lineage>
</organism>
<feature type="domain" description="Carbamoyltransferase" evidence="1">
    <location>
        <begin position="108"/>
        <end position="201"/>
    </location>
</feature>
<dbReference type="GO" id="GO:0003824">
    <property type="term" value="F:catalytic activity"/>
    <property type="evidence" value="ECO:0007669"/>
    <property type="project" value="InterPro"/>
</dbReference>
<evidence type="ECO:0000313" key="2">
    <source>
        <dbReference type="EMBL" id="SVC92405.1"/>
    </source>
</evidence>
<accession>A0A382R5I6</accession>
<dbReference type="InterPro" id="IPR003696">
    <property type="entry name" value="Carbtransf_dom"/>
</dbReference>
<dbReference type="Gene3D" id="3.30.420.40">
    <property type="match status" value="1"/>
</dbReference>
<sequence length="224" mass="24591">MNRNPTVLGISALYHDSASCILQDGIVSAAVQEERLSRRKHDPRFPTESVRACLNIAGLSVDEIDVVAYYEQPERKHHRQTQTLGTNVSISSPELPGNLIRYCLGYDGDVLYFPHHLSHAASSYFFSGFKEAAVLVVDGVGEWSTMSYGVAKEKNIELFESVSFPHSIGLLYSAITGFLGFEVNGGEYKVMGLAPYGSKESAELAWCLLENSPGGQIRVNTNIL</sequence>
<gene>
    <name evidence="2" type="ORF">METZ01_LOCUS345259</name>
</gene>
<dbReference type="PANTHER" id="PTHR34847">
    <property type="entry name" value="NODULATION PROTEIN U"/>
    <property type="match status" value="1"/>
</dbReference>
<dbReference type="EMBL" id="UINC01118934">
    <property type="protein sequence ID" value="SVC92405.1"/>
    <property type="molecule type" value="Genomic_DNA"/>
</dbReference>
<dbReference type="InterPro" id="IPR051338">
    <property type="entry name" value="NodU/CmcH_Carbamoyltrnsfr"/>
</dbReference>